<evidence type="ECO:0000313" key="3">
    <source>
        <dbReference type="Proteomes" id="UP000270296"/>
    </source>
</evidence>
<reference evidence="4" key="1">
    <citation type="submission" date="2016-06" db="UniProtKB">
        <authorList>
            <consortium name="WormBaseParasite"/>
        </authorList>
    </citation>
    <scope>IDENTIFICATION</scope>
</reference>
<protein>
    <submittedName>
        <fullName evidence="2 4">Uncharacterized protein</fullName>
    </submittedName>
</protein>
<dbReference type="AlphaFoldDB" id="A0A183IEL8"/>
<dbReference type="WBParaSite" id="SBAD_0000216201-mRNA-1">
    <property type="protein sequence ID" value="SBAD_0000216201-mRNA-1"/>
    <property type="gene ID" value="SBAD_0000216201"/>
</dbReference>
<evidence type="ECO:0000313" key="4">
    <source>
        <dbReference type="WBParaSite" id="SBAD_0000216201-mRNA-1"/>
    </source>
</evidence>
<feature type="region of interest" description="Disordered" evidence="1">
    <location>
        <begin position="1"/>
        <end position="26"/>
    </location>
</feature>
<keyword evidence="3" id="KW-1185">Reference proteome</keyword>
<proteinExistence type="predicted"/>
<organism evidence="4">
    <name type="scientific">Soboliphyme baturini</name>
    <dbReference type="NCBI Taxonomy" id="241478"/>
    <lineage>
        <taxon>Eukaryota</taxon>
        <taxon>Metazoa</taxon>
        <taxon>Ecdysozoa</taxon>
        <taxon>Nematoda</taxon>
        <taxon>Enoplea</taxon>
        <taxon>Dorylaimia</taxon>
        <taxon>Dioctophymatida</taxon>
        <taxon>Dioctophymatoidea</taxon>
        <taxon>Soboliphymatidae</taxon>
        <taxon>Soboliphyme</taxon>
    </lineage>
</organism>
<dbReference type="Proteomes" id="UP000270296">
    <property type="component" value="Unassembled WGS sequence"/>
</dbReference>
<evidence type="ECO:0000313" key="2">
    <source>
        <dbReference type="EMBL" id="VDO96360.1"/>
    </source>
</evidence>
<dbReference type="EMBL" id="UZAM01007066">
    <property type="protein sequence ID" value="VDO96360.1"/>
    <property type="molecule type" value="Genomic_DNA"/>
</dbReference>
<name>A0A183IEL8_9BILA</name>
<accession>A0A183IEL8</accession>
<gene>
    <name evidence="2" type="ORF">SBAD_LOCUS2062</name>
</gene>
<sequence length="182" mass="19885">MLSGDDKGTIAMTRVDEIGDSEGENMWKADSAVVEETEEKTTITAYCRSGAREKGGGGGGLDTTRHCGRRLQTDTATNDNDDWRLEAALAKRSSARVRPGFRASAPLNNIALVDSVPQASPRNDTTNAKEEWTPGKFTYITACEGGVTKHATWENSDSILIRVDEDKRAKQLRRSEVIVLPD</sequence>
<evidence type="ECO:0000256" key="1">
    <source>
        <dbReference type="SAM" id="MobiDB-lite"/>
    </source>
</evidence>
<reference evidence="2 3" key="2">
    <citation type="submission" date="2018-11" db="EMBL/GenBank/DDBJ databases">
        <authorList>
            <consortium name="Pathogen Informatics"/>
        </authorList>
    </citation>
    <scope>NUCLEOTIDE SEQUENCE [LARGE SCALE GENOMIC DNA]</scope>
</reference>